<protein>
    <submittedName>
        <fullName evidence="2">Uncharacterized protein</fullName>
    </submittedName>
</protein>
<evidence type="ECO:0000256" key="1">
    <source>
        <dbReference type="SAM" id="MobiDB-lite"/>
    </source>
</evidence>
<feature type="region of interest" description="Disordered" evidence="1">
    <location>
        <begin position="34"/>
        <end position="67"/>
    </location>
</feature>
<feature type="compositionally biased region" description="Basic and acidic residues" evidence="1">
    <location>
        <begin position="34"/>
        <end position="48"/>
    </location>
</feature>
<evidence type="ECO:0000313" key="3">
    <source>
        <dbReference type="Proteomes" id="UP000236291"/>
    </source>
</evidence>
<feature type="non-terminal residue" evidence="2">
    <location>
        <position position="1"/>
    </location>
</feature>
<feature type="compositionally biased region" description="Basic and acidic residues" evidence="1">
    <location>
        <begin position="58"/>
        <end position="67"/>
    </location>
</feature>
<name>A0A2K3K861_TRIPR</name>
<sequence length="125" mass="13759">IEKAVVGECHVSKDLVEKLPHNLVVIASHTTEMDKEKGMEIQPDRNHGESTSLITLEKPTRQSDHGSKIPSELMKQIISLFPNKLTILLPKVLLCDFLNPPWEKIDIQTPGDLITLTAAAATGSI</sequence>
<dbReference type="EMBL" id="ASHM01087842">
    <property type="protein sequence ID" value="PNX62480.1"/>
    <property type="molecule type" value="Genomic_DNA"/>
</dbReference>
<evidence type="ECO:0000313" key="2">
    <source>
        <dbReference type="EMBL" id="PNX62480.1"/>
    </source>
</evidence>
<reference evidence="2 3" key="1">
    <citation type="journal article" date="2014" name="Am. J. Bot.">
        <title>Genome assembly and annotation for red clover (Trifolium pratense; Fabaceae).</title>
        <authorList>
            <person name="Istvanek J."/>
            <person name="Jaros M."/>
            <person name="Krenek A."/>
            <person name="Repkova J."/>
        </authorList>
    </citation>
    <scope>NUCLEOTIDE SEQUENCE [LARGE SCALE GENOMIC DNA]</scope>
    <source>
        <strain evidence="3">cv. Tatra</strain>
        <tissue evidence="2">Young leaves</tissue>
    </source>
</reference>
<accession>A0A2K3K861</accession>
<organism evidence="2 3">
    <name type="scientific">Trifolium pratense</name>
    <name type="common">Red clover</name>
    <dbReference type="NCBI Taxonomy" id="57577"/>
    <lineage>
        <taxon>Eukaryota</taxon>
        <taxon>Viridiplantae</taxon>
        <taxon>Streptophyta</taxon>
        <taxon>Embryophyta</taxon>
        <taxon>Tracheophyta</taxon>
        <taxon>Spermatophyta</taxon>
        <taxon>Magnoliopsida</taxon>
        <taxon>eudicotyledons</taxon>
        <taxon>Gunneridae</taxon>
        <taxon>Pentapetalae</taxon>
        <taxon>rosids</taxon>
        <taxon>fabids</taxon>
        <taxon>Fabales</taxon>
        <taxon>Fabaceae</taxon>
        <taxon>Papilionoideae</taxon>
        <taxon>50 kb inversion clade</taxon>
        <taxon>NPAAA clade</taxon>
        <taxon>Hologalegina</taxon>
        <taxon>IRL clade</taxon>
        <taxon>Trifolieae</taxon>
        <taxon>Trifolium</taxon>
    </lineage>
</organism>
<gene>
    <name evidence="2" type="ORF">L195_g053005</name>
</gene>
<dbReference type="AlphaFoldDB" id="A0A2K3K861"/>
<reference evidence="2 3" key="2">
    <citation type="journal article" date="2017" name="Front. Plant Sci.">
        <title>Gene Classification and Mining of Molecular Markers Useful in Red Clover (Trifolium pratense) Breeding.</title>
        <authorList>
            <person name="Istvanek J."/>
            <person name="Dluhosova J."/>
            <person name="Dluhos P."/>
            <person name="Patkova L."/>
            <person name="Nedelnik J."/>
            <person name="Repkova J."/>
        </authorList>
    </citation>
    <scope>NUCLEOTIDE SEQUENCE [LARGE SCALE GENOMIC DNA]</scope>
    <source>
        <strain evidence="3">cv. Tatra</strain>
        <tissue evidence="2">Young leaves</tissue>
    </source>
</reference>
<proteinExistence type="predicted"/>
<dbReference type="Proteomes" id="UP000236291">
    <property type="component" value="Unassembled WGS sequence"/>
</dbReference>
<comment type="caution">
    <text evidence="2">The sequence shown here is derived from an EMBL/GenBank/DDBJ whole genome shotgun (WGS) entry which is preliminary data.</text>
</comment>